<name>A0A6A1VA29_9ROSI</name>
<protein>
    <recommendedName>
        <fullName evidence="1">RNase H type-1 domain-containing protein</fullName>
    </recommendedName>
</protein>
<feature type="domain" description="RNase H type-1" evidence="1">
    <location>
        <begin position="12"/>
        <end position="75"/>
    </location>
</feature>
<dbReference type="AlphaFoldDB" id="A0A6A1VA29"/>
<gene>
    <name evidence="2" type="ORF">CJ030_MR7G000804</name>
</gene>
<evidence type="ECO:0000259" key="1">
    <source>
        <dbReference type="Pfam" id="PF13456"/>
    </source>
</evidence>
<dbReference type="Proteomes" id="UP000516437">
    <property type="component" value="Chromosome 7"/>
</dbReference>
<dbReference type="EMBL" id="RXIC02000025">
    <property type="protein sequence ID" value="KAB1208020.1"/>
    <property type="molecule type" value="Genomic_DNA"/>
</dbReference>
<accession>A0A6A1VA29</accession>
<proteinExistence type="predicted"/>
<dbReference type="Pfam" id="PF13456">
    <property type="entry name" value="RVT_3"/>
    <property type="match status" value="1"/>
</dbReference>
<sequence length="86" mass="9239">MDIAIRETFRVAAAVLRNTHHGVAVGAVVQKVAATLPVEGEALAAQLGAAEAKKCEWRQVVLESDSVQVVRAVNSFPRWWISVSAT</sequence>
<dbReference type="GO" id="GO:0004523">
    <property type="term" value="F:RNA-DNA hybrid ribonuclease activity"/>
    <property type="evidence" value="ECO:0007669"/>
    <property type="project" value="InterPro"/>
</dbReference>
<evidence type="ECO:0000313" key="2">
    <source>
        <dbReference type="EMBL" id="KAB1208020.1"/>
    </source>
</evidence>
<organism evidence="2 3">
    <name type="scientific">Morella rubra</name>
    <name type="common">Chinese bayberry</name>
    <dbReference type="NCBI Taxonomy" id="262757"/>
    <lineage>
        <taxon>Eukaryota</taxon>
        <taxon>Viridiplantae</taxon>
        <taxon>Streptophyta</taxon>
        <taxon>Embryophyta</taxon>
        <taxon>Tracheophyta</taxon>
        <taxon>Spermatophyta</taxon>
        <taxon>Magnoliopsida</taxon>
        <taxon>eudicotyledons</taxon>
        <taxon>Gunneridae</taxon>
        <taxon>Pentapetalae</taxon>
        <taxon>rosids</taxon>
        <taxon>fabids</taxon>
        <taxon>Fagales</taxon>
        <taxon>Myricaceae</taxon>
        <taxon>Morella</taxon>
    </lineage>
</organism>
<dbReference type="GO" id="GO:0003676">
    <property type="term" value="F:nucleic acid binding"/>
    <property type="evidence" value="ECO:0007669"/>
    <property type="project" value="InterPro"/>
</dbReference>
<dbReference type="InterPro" id="IPR002156">
    <property type="entry name" value="RNaseH_domain"/>
</dbReference>
<evidence type="ECO:0000313" key="3">
    <source>
        <dbReference type="Proteomes" id="UP000516437"/>
    </source>
</evidence>
<keyword evidence="3" id="KW-1185">Reference proteome</keyword>
<reference evidence="2 3" key="1">
    <citation type="journal article" date="2019" name="Plant Biotechnol. J.">
        <title>The red bayberry genome and genetic basis of sex determination.</title>
        <authorList>
            <person name="Jia H.M."/>
            <person name="Jia H.J."/>
            <person name="Cai Q.L."/>
            <person name="Wang Y."/>
            <person name="Zhao H.B."/>
            <person name="Yang W.F."/>
            <person name="Wang G.Y."/>
            <person name="Li Y.H."/>
            <person name="Zhan D.L."/>
            <person name="Shen Y.T."/>
            <person name="Niu Q.F."/>
            <person name="Chang L."/>
            <person name="Qiu J."/>
            <person name="Zhao L."/>
            <person name="Xie H.B."/>
            <person name="Fu W.Y."/>
            <person name="Jin J."/>
            <person name="Li X.W."/>
            <person name="Jiao Y."/>
            <person name="Zhou C.C."/>
            <person name="Tu T."/>
            <person name="Chai C.Y."/>
            <person name="Gao J.L."/>
            <person name="Fan L.J."/>
            <person name="van de Weg E."/>
            <person name="Wang J.Y."/>
            <person name="Gao Z.S."/>
        </authorList>
    </citation>
    <scope>NUCLEOTIDE SEQUENCE [LARGE SCALE GENOMIC DNA]</scope>
    <source>
        <tissue evidence="2">Leaves</tissue>
    </source>
</reference>
<comment type="caution">
    <text evidence="2">The sequence shown here is derived from an EMBL/GenBank/DDBJ whole genome shotgun (WGS) entry which is preliminary data.</text>
</comment>